<keyword evidence="2" id="KW-0472">Membrane</keyword>
<evidence type="ECO:0000256" key="1">
    <source>
        <dbReference type="SAM" id="MobiDB-lite"/>
    </source>
</evidence>
<dbReference type="EMBL" id="RJKE01000001">
    <property type="protein sequence ID" value="ROO90177.1"/>
    <property type="molecule type" value="Genomic_DNA"/>
</dbReference>
<evidence type="ECO:0000256" key="2">
    <source>
        <dbReference type="SAM" id="Phobius"/>
    </source>
</evidence>
<keyword evidence="4" id="KW-1185">Reference proteome</keyword>
<evidence type="ECO:0000313" key="3">
    <source>
        <dbReference type="EMBL" id="ROO90177.1"/>
    </source>
</evidence>
<protein>
    <submittedName>
        <fullName evidence="3">Uncharacterized protein</fullName>
    </submittedName>
</protein>
<dbReference type="OrthoDB" id="3612087at2"/>
<dbReference type="AlphaFoldDB" id="A0A3N1D9F8"/>
<organism evidence="3 4">
    <name type="scientific">Actinocorallia herbida</name>
    <dbReference type="NCBI Taxonomy" id="58109"/>
    <lineage>
        <taxon>Bacteria</taxon>
        <taxon>Bacillati</taxon>
        <taxon>Actinomycetota</taxon>
        <taxon>Actinomycetes</taxon>
        <taxon>Streptosporangiales</taxon>
        <taxon>Thermomonosporaceae</taxon>
        <taxon>Actinocorallia</taxon>
    </lineage>
</organism>
<comment type="caution">
    <text evidence="3">The sequence shown here is derived from an EMBL/GenBank/DDBJ whole genome shotgun (WGS) entry which is preliminary data.</text>
</comment>
<dbReference type="Proteomes" id="UP000272400">
    <property type="component" value="Unassembled WGS sequence"/>
</dbReference>
<evidence type="ECO:0000313" key="4">
    <source>
        <dbReference type="Proteomes" id="UP000272400"/>
    </source>
</evidence>
<sequence length="306" mass="31855">MDDLKHLRDLGRSLEHTPPPLSAPEFTGRVRRLPSPRGWPALAVAAAATAAIITVPTVLWSGGEGASSPPASAPSANPAVTATTAETDDMTAVPVPSEIHDLLEAATDPASWPAEKSAKGPLTVTYAQTADGCVLGSPPDPTGKLCDSSDAALPSPKDPSGVWVVRKGPQRAAPEFEGKGDGTSVEDVIEELKELAIDIEKGGSGKDGLVEVQFRRIQQILAATLRPEEGRRKLIDALGALPGVKTTENATDWIGRSATSFGIDGSDGVLREIFVDPETAHYLGLRETKGQKVTDGSAVLDLAPPA</sequence>
<feature type="region of interest" description="Disordered" evidence="1">
    <location>
        <begin position="1"/>
        <end position="27"/>
    </location>
</feature>
<reference evidence="3 4" key="1">
    <citation type="submission" date="2018-11" db="EMBL/GenBank/DDBJ databases">
        <title>Sequencing the genomes of 1000 actinobacteria strains.</title>
        <authorList>
            <person name="Klenk H.-P."/>
        </authorList>
    </citation>
    <scope>NUCLEOTIDE SEQUENCE [LARGE SCALE GENOMIC DNA]</scope>
    <source>
        <strain evidence="3 4">DSM 44254</strain>
    </source>
</reference>
<feature type="compositionally biased region" description="Basic and acidic residues" evidence="1">
    <location>
        <begin position="1"/>
        <end position="15"/>
    </location>
</feature>
<gene>
    <name evidence="3" type="ORF">EDD29_7895</name>
</gene>
<accession>A0A3N1D9F8</accession>
<name>A0A3N1D9F8_9ACTN</name>
<keyword evidence="2" id="KW-1133">Transmembrane helix</keyword>
<keyword evidence="2" id="KW-0812">Transmembrane</keyword>
<feature type="transmembrane region" description="Helical" evidence="2">
    <location>
        <begin position="39"/>
        <end position="60"/>
    </location>
</feature>
<dbReference type="RefSeq" id="WP_123669165.1">
    <property type="nucleotide sequence ID" value="NZ_RJKE01000001.1"/>
</dbReference>
<proteinExistence type="predicted"/>